<feature type="transmembrane region" description="Helical" evidence="1">
    <location>
        <begin position="61"/>
        <end position="80"/>
    </location>
</feature>
<sequence>MPRNWKLSLNILLTSFLCLVAVNISCAHTPIPSGNFLSDKVVHALAFAATLVPTAVLAPRYLLFTVGFVVCLIAGIEFFVRDHRCPSEYLSWAAELMGVTFAFCTITIVQGICHAIDDESDDELPST</sequence>
<dbReference type="Proteomes" id="UP000199093">
    <property type="component" value="Unassembled WGS sequence"/>
</dbReference>
<gene>
    <name evidence="2" type="ORF">SAMN04487993_103819</name>
</gene>
<keyword evidence="1" id="KW-0812">Transmembrane</keyword>
<dbReference type="STRING" id="555512.SAMN04487993_103819"/>
<accession>A0A1G8UCZ1</accession>
<feature type="transmembrane region" description="Helical" evidence="1">
    <location>
        <begin position="92"/>
        <end position="112"/>
    </location>
</feature>
<name>A0A1G8UCZ1_9RHOB</name>
<evidence type="ECO:0000256" key="1">
    <source>
        <dbReference type="SAM" id="Phobius"/>
    </source>
</evidence>
<evidence type="ECO:0008006" key="4">
    <source>
        <dbReference type="Google" id="ProtNLM"/>
    </source>
</evidence>
<reference evidence="2 3" key="1">
    <citation type="submission" date="2016-10" db="EMBL/GenBank/DDBJ databases">
        <authorList>
            <person name="de Groot N.N."/>
        </authorList>
    </citation>
    <scope>NUCLEOTIDE SEQUENCE [LARGE SCALE GENOMIC DNA]</scope>
    <source>
        <strain evidence="2 3">DSM 26424</strain>
    </source>
</reference>
<protein>
    <recommendedName>
        <fullName evidence="4">VanZ like family protein</fullName>
    </recommendedName>
</protein>
<dbReference type="AlphaFoldDB" id="A0A1G8UCZ1"/>
<organism evidence="2 3">
    <name type="scientific">Salipiger marinus</name>
    <dbReference type="NCBI Taxonomy" id="555512"/>
    <lineage>
        <taxon>Bacteria</taxon>
        <taxon>Pseudomonadati</taxon>
        <taxon>Pseudomonadota</taxon>
        <taxon>Alphaproteobacteria</taxon>
        <taxon>Rhodobacterales</taxon>
        <taxon>Roseobacteraceae</taxon>
        <taxon>Salipiger</taxon>
    </lineage>
</organism>
<evidence type="ECO:0000313" key="3">
    <source>
        <dbReference type="Proteomes" id="UP000199093"/>
    </source>
</evidence>
<keyword evidence="1" id="KW-0472">Membrane</keyword>
<evidence type="ECO:0000313" key="2">
    <source>
        <dbReference type="EMBL" id="SDJ50850.1"/>
    </source>
</evidence>
<proteinExistence type="predicted"/>
<keyword evidence="1" id="KW-1133">Transmembrane helix</keyword>
<dbReference type="RefSeq" id="WP_131821885.1">
    <property type="nucleotide sequence ID" value="NZ_FNEJ01000038.1"/>
</dbReference>
<dbReference type="EMBL" id="FNEJ01000038">
    <property type="protein sequence ID" value="SDJ50850.1"/>
    <property type="molecule type" value="Genomic_DNA"/>
</dbReference>
<keyword evidence="3" id="KW-1185">Reference proteome</keyword>